<evidence type="ECO:0000256" key="6">
    <source>
        <dbReference type="ARBA" id="ARBA00022989"/>
    </source>
</evidence>
<keyword evidence="4 8" id="KW-0812">Transmembrane</keyword>
<feature type="transmembrane region" description="Helical" evidence="9">
    <location>
        <begin position="320"/>
        <end position="342"/>
    </location>
</feature>
<proteinExistence type="inferred from homology"/>
<comment type="subcellular location">
    <subcellularLocation>
        <location evidence="1">Membrane</location>
        <topology evidence="1">Multi-pass membrane protein</topology>
    </subcellularLocation>
</comment>
<dbReference type="GO" id="GO:0016020">
    <property type="term" value="C:membrane"/>
    <property type="evidence" value="ECO:0007669"/>
    <property type="project" value="UniProtKB-SubCell"/>
</dbReference>
<evidence type="ECO:0000259" key="10">
    <source>
        <dbReference type="PROSITE" id="PS50253"/>
    </source>
</evidence>
<dbReference type="InterPro" id="IPR035973">
    <property type="entry name" value="Cyt_c_oxidase_su3-like_sf"/>
</dbReference>
<dbReference type="Proteomes" id="UP001054857">
    <property type="component" value="Unassembled WGS sequence"/>
</dbReference>
<dbReference type="PANTHER" id="PTHR11403:SF7">
    <property type="entry name" value="CYTOCHROME C OXIDASE SUBUNIT 3"/>
    <property type="match status" value="1"/>
</dbReference>
<comment type="similarity">
    <text evidence="2 8">Belongs to the cytochrome c oxidase subunit 3 family.</text>
</comment>
<name>A0AAD3DI66_9CHLO</name>
<evidence type="ECO:0000256" key="1">
    <source>
        <dbReference type="ARBA" id="ARBA00004141"/>
    </source>
</evidence>
<gene>
    <name evidence="11" type="ORF">Agub_g2406</name>
</gene>
<dbReference type="Gene3D" id="1.20.120.80">
    <property type="entry name" value="Cytochrome c oxidase, subunit III, four-helix bundle"/>
    <property type="match status" value="1"/>
</dbReference>
<keyword evidence="6 9" id="KW-1133">Transmembrane helix</keyword>
<dbReference type="Pfam" id="PF00510">
    <property type="entry name" value="COX3"/>
    <property type="match status" value="1"/>
</dbReference>
<keyword evidence="8" id="KW-0496">Mitochondrion</keyword>
<evidence type="ECO:0000256" key="9">
    <source>
        <dbReference type="SAM" id="Phobius"/>
    </source>
</evidence>
<organism evidence="11 12">
    <name type="scientific">Astrephomene gubernaculifera</name>
    <dbReference type="NCBI Taxonomy" id="47775"/>
    <lineage>
        <taxon>Eukaryota</taxon>
        <taxon>Viridiplantae</taxon>
        <taxon>Chlorophyta</taxon>
        <taxon>core chlorophytes</taxon>
        <taxon>Chlorophyceae</taxon>
        <taxon>CS clade</taxon>
        <taxon>Chlamydomonadales</taxon>
        <taxon>Astrephomenaceae</taxon>
        <taxon>Astrephomene</taxon>
    </lineage>
</organism>
<protein>
    <recommendedName>
        <fullName evidence="3 8">Cytochrome c oxidase subunit 3</fullName>
    </recommendedName>
</protein>
<keyword evidence="12" id="KW-1185">Reference proteome</keyword>
<dbReference type="Gene3D" id="1.10.287.70">
    <property type="match status" value="1"/>
</dbReference>
<accession>A0AAD3DI66</accession>
<dbReference type="CDD" id="cd01665">
    <property type="entry name" value="Cyt_c_Oxidase_III"/>
    <property type="match status" value="1"/>
</dbReference>
<reference evidence="11 12" key="1">
    <citation type="journal article" date="2021" name="Sci. Rep.">
        <title>Genome sequencing of the multicellular alga Astrephomene provides insights into convergent evolution of germ-soma differentiation.</title>
        <authorList>
            <person name="Yamashita S."/>
            <person name="Yamamoto K."/>
            <person name="Matsuzaki R."/>
            <person name="Suzuki S."/>
            <person name="Yamaguchi H."/>
            <person name="Hirooka S."/>
            <person name="Minakuchi Y."/>
            <person name="Miyagishima S."/>
            <person name="Kawachi M."/>
            <person name="Toyoda A."/>
            <person name="Nozaki H."/>
        </authorList>
    </citation>
    <scope>NUCLEOTIDE SEQUENCE [LARGE SCALE GENOMIC DNA]</scope>
    <source>
        <strain evidence="11 12">NIES-4017</strain>
    </source>
</reference>
<evidence type="ECO:0000256" key="4">
    <source>
        <dbReference type="ARBA" id="ARBA00022692"/>
    </source>
</evidence>
<evidence type="ECO:0000256" key="3">
    <source>
        <dbReference type="ARBA" id="ARBA00015944"/>
    </source>
</evidence>
<evidence type="ECO:0000256" key="7">
    <source>
        <dbReference type="ARBA" id="ARBA00023136"/>
    </source>
</evidence>
<dbReference type="GO" id="GO:0005739">
    <property type="term" value="C:mitochondrion"/>
    <property type="evidence" value="ECO:0007669"/>
    <property type="project" value="TreeGrafter"/>
</dbReference>
<evidence type="ECO:0000313" key="12">
    <source>
        <dbReference type="Proteomes" id="UP001054857"/>
    </source>
</evidence>
<feature type="transmembrane region" description="Helical" evidence="9">
    <location>
        <begin position="283"/>
        <end position="300"/>
    </location>
</feature>
<evidence type="ECO:0000256" key="8">
    <source>
        <dbReference type="RuleBase" id="RU003375"/>
    </source>
</evidence>
<dbReference type="GO" id="GO:0006123">
    <property type="term" value="P:mitochondrial electron transport, cytochrome c to oxygen"/>
    <property type="evidence" value="ECO:0007669"/>
    <property type="project" value="TreeGrafter"/>
</dbReference>
<dbReference type="GO" id="GO:0004129">
    <property type="term" value="F:cytochrome-c oxidase activity"/>
    <property type="evidence" value="ECO:0007669"/>
    <property type="project" value="InterPro"/>
</dbReference>
<dbReference type="EMBL" id="BMAR01000002">
    <property type="protein sequence ID" value="GFR41664.1"/>
    <property type="molecule type" value="Genomic_DNA"/>
</dbReference>
<keyword evidence="7 9" id="KW-0472">Membrane</keyword>
<dbReference type="InterPro" id="IPR024791">
    <property type="entry name" value="Cyt_c/ubiquinol_Oxase_su3"/>
</dbReference>
<comment type="caution">
    <text evidence="11">The sequence shown here is derived from an EMBL/GenBank/DDBJ whole genome shotgun (WGS) entry which is preliminary data.</text>
</comment>
<feature type="transmembrane region" description="Helical" evidence="9">
    <location>
        <begin position="258"/>
        <end position="276"/>
    </location>
</feature>
<dbReference type="InterPro" id="IPR000298">
    <property type="entry name" value="Cyt_c_oxidase-like_su3"/>
</dbReference>
<dbReference type="PROSITE" id="PS50253">
    <property type="entry name" value="COX3"/>
    <property type="match status" value="1"/>
</dbReference>
<feature type="transmembrane region" description="Helical" evidence="9">
    <location>
        <begin position="362"/>
        <end position="381"/>
    </location>
</feature>
<keyword evidence="5" id="KW-1278">Translocase</keyword>
<evidence type="ECO:0000256" key="2">
    <source>
        <dbReference type="ARBA" id="ARBA00010581"/>
    </source>
</evidence>
<feature type="domain" description="Heme-copper oxidase subunit III family profile" evidence="10">
    <location>
        <begin position="131"/>
        <end position="383"/>
    </location>
</feature>
<feature type="transmembrane region" description="Helical" evidence="9">
    <location>
        <begin position="208"/>
        <end position="228"/>
    </location>
</feature>
<dbReference type="AlphaFoldDB" id="A0AAD3DI66"/>
<evidence type="ECO:0000313" key="11">
    <source>
        <dbReference type="EMBL" id="GFR41664.1"/>
    </source>
</evidence>
<dbReference type="SUPFAM" id="SSF81452">
    <property type="entry name" value="Cytochrome c oxidase subunit III-like"/>
    <property type="match status" value="1"/>
</dbReference>
<dbReference type="InterPro" id="IPR033945">
    <property type="entry name" value="Cyt_c_oxase_su3_dom"/>
</dbReference>
<dbReference type="InterPro" id="IPR013833">
    <property type="entry name" value="Cyt_c_oxidase_su3_a-hlx"/>
</dbReference>
<dbReference type="PANTHER" id="PTHR11403">
    <property type="entry name" value="CYTOCHROME C OXIDASE SUBUNIT III"/>
    <property type="match status" value="1"/>
</dbReference>
<evidence type="ECO:0000256" key="5">
    <source>
        <dbReference type="ARBA" id="ARBA00022967"/>
    </source>
</evidence>
<sequence length="383" mass="41472">MRPQLLRFLQRAPAGLSQEGMQALRAGLTSAEASGLLQSTSSNRNEVPLPKGLGFSKMAMPLSLQGHLMSTLASANGEDKKESATASLAREVPKVPTALAALPPRSARSMATAAHGHEMSAKETYMEHTAKRHPFHVLPPSPWPLLAGWGTLVLGLGAASYSHGLPGGGWVLACALGNLTWTATTWWRDCVIEGDMGMHSELVRKNMLKGMWVFIANEAVLFTSFLWACIDLGMSPNTDLQCQWPPVGIEPIGWDKRALVMSAVLAASYYSANVAMVAKEPKTVITALATTVGLGAMFLFDQYLEYNETPFTISDSPYGSTFFVTTGFHGLHVLIGSIYLAATLGMYMRTHTKGAALTSSILYWHFVDIVWIAVYGIIYVGQF</sequence>
<comment type="function">
    <text evidence="8">Component of the cytochrome c oxidase, the last enzyme in the mitochondrial electron transport chain which drives oxidative phosphorylation. The respiratory chain contains 3 multisubunit complexes succinate dehydrogenase (complex II, CII), ubiquinol-cytochrome c oxidoreductase (cytochrome b-c1 complex, complex III, CIII) and cytochrome c oxidase (complex IV, CIV), that cooperate to transfer electrons derived from NADH and succinate to molecular oxygen, creating an electrochemical gradient over the inner membrane that drives transmembrane transport and the ATP synthase. Cytochrome c oxidase is the component of the respiratory chain that catalyzes the reduction of oxygen to water. Electrons originating from reduced cytochrome c in the intermembrane space (IMS) are transferred via the dinuclear copper A center (CU(A)) of subunit 2 and heme A of subunit 1 to the active site in subunit 1, a binuclear center (BNC) formed by heme A3 and copper B (CU(B)). The BNC reduces molecular oxygen to 2 water molecules using 4 electrons from cytochrome c in the IMS and 4 protons from the mitochondrial matrix.</text>
</comment>